<dbReference type="Pfam" id="PF00561">
    <property type="entry name" value="Abhydrolase_1"/>
    <property type="match status" value="1"/>
</dbReference>
<dbReference type="InterPro" id="IPR000073">
    <property type="entry name" value="AB_hydrolase_1"/>
</dbReference>
<reference evidence="2" key="1">
    <citation type="submission" date="2018-05" db="EMBL/GenBank/DDBJ databases">
        <authorList>
            <person name="Lanie J.A."/>
            <person name="Ng W.-L."/>
            <person name="Kazmierczak K.M."/>
            <person name="Andrzejewski T.M."/>
            <person name="Davidsen T.M."/>
            <person name="Wayne K.J."/>
            <person name="Tettelin H."/>
            <person name="Glass J.I."/>
            <person name="Rusch D."/>
            <person name="Podicherti R."/>
            <person name="Tsui H.-C.T."/>
            <person name="Winkler M.E."/>
        </authorList>
    </citation>
    <scope>NUCLEOTIDE SEQUENCE</scope>
</reference>
<accession>A0A381TAS6</accession>
<dbReference type="SUPFAM" id="SSF53474">
    <property type="entry name" value="alpha/beta-Hydrolases"/>
    <property type="match status" value="1"/>
</dbReference>
<dbReference type="InterPro" id="IPR050471">
    <property type="entry name" value="AB_hydrolase"/>
</dbReference>
<gene>
    <name evidence="2" type="ORF">METZ01_LOCUS66119</name>
</gene>
<name>A0A381TAS6_9ZZZZ</name>
<dbReference type="GO" id="GO:0004806">
    <property type="term" value="F:triacylglycerol lipase activity"/>
    <property type="evidence" value="ECO:0007669"/>
    <property type="project" value="TreeGrafter"/>
</dbReference>
<protein>
    <recommendedName>
        <fullName evidence="1">AB hydrolase-1 domain-containing protein</fullName>
    </recommendedName>
</protein>
<dbReference type="AlphaFoldDB" id="A0A381TAS6"/>
<dbReference type="InterPro" id="IPR029058">
    <property type="entry name" value="AB_hydrolase_fold"/>
</dbReference>
<evidence type="ECO:0000313" key="2">
    <source>
        <dbReference type="EMBL" id="SVA13265.1"/>
    </source>
</evidence>
<dbReference type="PANTHER" id="PTHR43433:SF5">
    <property type="entry name" value="AB HYDROLASE-1 DOMAIN-CONTAINING PROTEIN"/>
    <property type="match status" value="1"/>
</dbReference>
<dbReference type="EMBL" id="UINC01004295">
    <property type="protein sequence ID" value="SVA13265.1"/>
    <property type="molecule type" value="Genomic_DNA"/>
</dbReference>
<organism evidence="2">
    <name type="scientific">marine metagenome</name>
    <dbReference type="NCBI Taxonomy" id="408172"/>
    <lineage>
        <taxon>unclassified sequences</taxon>
        <taxon>metagenomes</taxon>
        <taxon>ecological metagenomes</taxon>
    </lineage>
</organism>
<dbReference type="Gene3D" id="3.40.50.1820">
    <property type="entry name" value="alpha/beta hydrolase"/>
    <property type="match status" value="1"/>
</dbReference>
<feature type="domain" description="AB hydrolase-1" evidence="1">
    <location>
        <begin position="20"/>
        <end position="122"/>
    </location>
</feature>
<sequence length="257" mass="28386">MPFANNNGIKIHYHTKGQGPHIILMHGFMGDIGSWEKLGYPDTLAPNHTVVIIDARGHGKSDKPYNPIAYLDKTIATDVIAVMDDINVEKSHYFGFSMGGRVGFELAAYHPERFLSFILGAQTPGSRNEHGNESDRKRIALFEKGPKALKRVMARSKKEYESYLESTLNGDLKAYTAKTKANAMREDISGHLIGLTVPCLVYAGESDSLAHESAKEHSGKMPTARFVSLPGLNHMESIARTDIIIPMVSSFLNEVSR</sequence>
<proteinExistence type="predicted"/>
<evidence type="ECO:0000259" key="1">
    <source>
        <dbReference type="Pfam" id="PF00561"/>
    </source>
</evidence>
<dbReference type="PANTHER" id="PTHR43433">
    <property type="entry name" value="HYDROLASE, ALPHA/BETA FOLD FAMILY PROTEIN"/>
    <property type="match status" value="1"/>
</dbReference>
<dbReference type="GO" id="GO:0046503">
    <property type="term" value="P:glycerolipid catabolic process"/>
    <property type="evidence" value="ECO:0007669"/>
    <property type="project" value="TreeGrafter"/>
</dbReference>